<evidence type="ECO:0000256" key="2">
    <source>
        <dbReference type="SAM" id="MobiDB-lite"/>
    </source>
</evidence>
<reference evidence="3 4" key="1">
    <citation type="journal article" date="2018" name="Evol. Lett.">
        <title>Horizontal gene cluster transfer increased hallucinogenic mushroom diversity.</title>
        <authorList>
            <person name="Reynolds H.T."/>
            <person name="Vijayakumar V."/>
            <person name="Gluck-Thaler E."/>
            <person name="Korotkin H.B."/>
            <person name="Matheny P.B."/>
            <person name="Slot J.C."/>
        </authorList>
    </citation>
    <scope>NUCLEOTIDE SEQUENCE [LARGE SCALE GENOMIC DNA]</scope>
    <source>
        <strain evidence="3 4">2629</strain>
    </source>
</reference>
<gene>
    <name evidence="3" type="ORF">CVT24_003490</name>
</gene>
<evidence type="ECO:0000313" key="3">
    <source>
        <dbReference type="EMBL" id="PPQ99008.1"/>
    </source>
</evidence>
<feature type="compositionally biased region" description="Polar residues" evidence="2">
    <location>
        <begin position="119"/>
        <end position="141"/>
    </location>
</feature>
<name>A0A409Y7R7_9AGAR</name>
<dbReference type="OrthoDB" id="3222645at2759"/>
<accession>A0A409Y7R7</accession>
<sequence>MQDIADDRAALRGANLRAPSPSRAEWINVSSPADVLDKRRGRRNTIKERARHKSLEGGRHIVLGSDDDMTTGNHGEEIAPLSCEEMELSHGLVLSSHIPGSNVMVFQGSHEQDRPLPPSSSATPYNSHLRTLSQPNGAQQRAETKKCKRQYESSEIQELKTALEEQKQARQSSEQHVLFLQGMLEASKASIKAKEQRISSLENTCGEMARKIKVLESKKNQQRQAATEREQLLNIRTRELMDAQSFLAMTDVCSVSDVTHMVERLNTEISQMASYVTDLVEDLKGTQCMQRAWTLCLPLGVRSFVRKAVGNDLASFLRRKGTDIRHNPFPFEIAMHALLVTWVTAIVRIFDKEAIGHDLADLYQRIRSSETQAVAAKWRAITSQRVQNSSIDAFERDLDLYPVLPSICGLLAVAGWDPEQHNNRVMSRIRETLSIVHKIAMEIKSTVAVGILSCDLELMTSPEAVVFDPSCMVDYAIKGNMGLAGSNGDHTLCTVALGLKKSTTQRIEGHSFQVASRVLVKPVVALSSALRSTEIEGMETDSD</sequence>
<feature type="region of interest" description="Disordered" evidence="2">
    <location>
        <begin position="1"/>
        <end position="20"/>
    </location>
</feature>
<dbReference type="Proteomes" id="UP000284842">
    <property type="component" value="Unassembled WGS sequence"/>
</dbReference>
<feature type="compositionally biased region" description="Basic and acidic residues" evidence="2">
    <location>
        <begin position="1"/>
        <end position="10"/>
    </location>
</feature>
<proteinExistence type="predicted"/>
<dbReference type="STRING" id="181874.A0A409Y7R7"/>
<feature type="coiled-coil region" evidence="1">
    <location>
        <begin position="156"/>
        <end position="218"/>
    </location>
</feature>
<feature type="region of interest" description="Disordered" evidence="2">
    <location>
        <begin position="109"/>
        <end position="149"/>
    </location>
</feature>
<dbReference type="EMBL" id="NHTK01001371">
    <property type="protein sequence ID" value="PPQ99008.1"/>
    <property type="molecule type" value="Genomic_DNA"/>
</dbReference>
<comment type="caution">
    <text evidence="3">The sequence shown here is derived from an EMBL/GenBank/DDBJ whole genome shotgun (WGS) entry which is preliminary data.</text>
</comment>
<protein>
    <submittedName>
        <fullName evidence="3">Uncharacterized protein</fullName>
    </submittedName>
</protein>
<organism evidence="3 4">
    <name type="scientific">Panaeolus cyanescens</name>
    <dbReference type="NCBI Taxonomy" id="181874"/>
    <lineage>
        <taxon>Eukaryota</taxon>
        <taxon>Fungi</taxon>
        <taxon>Dikarya</taxon>
        <taxon>Basidiomycota</taxon>
        <taxon>Agaricomycotina</taxon>
        <taxon>Agaricomycetes</taxon>
        <taxon>Agaricomycetidae</taxon>
        <taxon>Agaricales</taxon>
        <taxon>Agaricineae</taxon>
        <taxon>Galeropsidaceae</taxon>
        <taxon>Panaeolus</taxon>
    </lineage>
</organism>
<keyword evidence="1" id="KW-0175">Coiled coil</keyword>
<dbReference type="InParanoid" id="A0A409Y7R7"/>
<keyword evidence="4" id="KW-1185">Reference proteome</keyword>
<dbReference type="AlphaFoldDB" id="A0A409Y7R7"/>
<evidence type="ECO:0000313" key="4">
    <source>
        <dbReference type="Proteomes" id="UP000284842"/>
    </source>
</evidence>
<evidence type="ECO:0000256" key="1">
    <source>
        <dbReference type="SAM" id="Coils"/>
    </source>
</evidence>